<dbReference type="GO" id="GO:0005524">
    <property type="term" value="F:ATP binding"/>
    <property type="evidence" value="ECO:0007669"/>
    <property type="project" value="UniProtKB-UniRule"/>
</dbReference>
<evidence type="ECO:0000313" key="20">
    <source>
        <dbReference type="Proteomes" id="UP000006048"/>
    </source>
</evidence>
<evidence type="ECO:0000256" key="8">
    <source>
        <dbReference type="ARBA" id="ARBA00022771"/>
    </source>
</evidence>
<dbReference type="SUPFAM" id="SSF52540">
    <property type="entry name" value="P-loop containing nucleoside triphosphate hydrolases"/>
    <property type="match status" value="2"/>
</dbReference>
<keyword evidence="2 17" id="KW-0963">Cytoplasm</keyword>
<feature type="domain" description="ABC transporter" evidence="18">
    <location>
        <begin position="621"/>
        <end position="949"/>
    </location>
</feature>
<keyword evidence="8 17" id="KW-0863">Zinc-finger</keyword>
<keyword evidence="20" id="KW-1185">Reference proteome</keyword>
<evidence type="ECO:0000256" key="4">
    <source>
        <dbReference type="ARBA" id="ARBA00022737"/>
    </source>
</evidence>
<dbReference type="RefSeq" id="WP_014801758.1">
    <property type="nucleotide sequence ID" value="NC_018020.1"/>
</dbReference>
<evidence type="ECO:0000259" key="18">
    <source>
        <dbReference type="PROSITE" id="PS50893"/>
    </source>
</evidence>
<name>I4B1T3_TURPD</name>
<dbReference type="NCBIfam" id="NF001503">
    <property type="entry name" value="PRK00349.1"/>
    <property type="match status" value="1"/>
</dbReference>
<comment type="subcellular location">
    <subcellularLocation>
        <location evidence="1 17">Cytoplasm</location>
    </subcellularLocation>
</comment>
<comment type="similarity">
    <text evidence="14 17">Belongs to the ABC transporter superfamily. UvrA family.</text>
</comment>
<dbReference type="InterPro" id="IPR041102">
    <property type="entry name" value="UvrA_inter"/>
</dbReference>
<dbReference type="PROSITE" id="PS00211">
    <property type="entry name" value="ABC_TRANSPORTER_1"/>
    <property type="match status" value="2"/>
</dbReference>
<dbReference type="Pfam" id="PF17755">
    <property type="entry name" value="UvrA_DNA-bind"/>
    <property type="match status" value="1"/>
</dbReference>
<keyword evidence="5 17" id="KW-0547">Nucleotide-binding</keyword>
<evidence type="ECO:0000256" key="16">
    <source>
        <dbReference type="ARBA" id="ARBA00042156"/>
    </source>
</evidence>
<dbReference type="Pfam" id="PF17760">
    <property type="entry name" value="UvrA_inter"/>
    <property type="match status" value="1"/>
</dbReference>
<evidence type="ECO:0000256" key="2">
    <source>
        <dbReference type="ARBA" id="ARBA00022490"/>
    </source>
</evidence>
<dbReference type="GO" id="GO:0016887">
    <property type="term" value="F:ATP hydrolysis activity"/>
    <property type="evidence" value="ECO:0007669"/>
    <property type="project" value="InterPro"/>
</dbReference>
<dbReference type="GO" id="GO:0005737">
    <property type="term" value="C:cytoplasm"/>
    <property type="evidence" value="ECO:0007669"/>
    <property type="project" value="UniProtKB-SubCell"/>
</dbReference>
<dbReference type="Gene3D" id="3.40.50.300">
    <property type="entry name" value="P-loop containing nucleotide triphosphate hydrolases"/>
    <property type="match status" value="2"/>
</dbReference>
<protein>
    <recommendedName>
        <fullName evidence="15 17">UvrABC system protein A</fullName>
        <shortName evidence="17">UvrA protein</shortName>
    </recommendedName>
    <alternativeName>
        <fullName evidence="16 17">Excinuclease ABC subunit A</fullName>
    </alternativeName>
</protein>
<dbReference type="OrthoDB" id="9809851at2"/>
<dbReference type="HOGENOM" id="CLU_001370_0_2_12"/>
<feature type="zinc finger region" description="C4-type" evidence="17">
    <location>
        <begin position="266"/>
        <end position="293"/>
    </location>
</feature>
<evidence type="ECO:0000256" key="1">
    <source>
        <dbReference type="ARBA" id="ARBA00004496"/>
    </source>
</evidence>
<keyword evidence="6 17" id="KW-0227">DNA damage</keyword>
<dbReference type="GO" id="GO:0006289">
    <property type="term" value="P:nucleotide-excision repair"/>
    <property type="evidence" value="ECO:0007669"/>
    <property type="project" value="UniProtKB-UniRule"/>
</dbReference>
<dbReference type="InterPro" id="IPR003439">
    <property type="entry name" value="ABC_transporter-like_ATP-bd"/>
</dbReference>
<dbReference type="InterPro" id="IPR027417">
    <property type="entry name" value="P-loop_NTPase"/>
</dbReference>
<evidence type="ECO:0000256" key="9">
    <source>
        <dbReference type="ARBA" id="ARBA00022833"/>
    </source>
</evidence>
<comment type="subunit">
    <text evidence="17">Forms a heterotetramer with UvrB during the search for lesions.</text>
</comment>
<dbReference type="FunFam" id="1.20.1580.10:FF:000002">
    <property type="entry name" value="UvrABC system protein A"/>
    <property type="match status" value="1"/>
</dbReference>
<evidence type="ECO:0000313" key="19">
    <source>
        <dbReference type="EMBL" id="AFM11240.1"/>
    </source>
</evidence>
<dbReference type="CDD" id="cd03270">
    <property type="entry name" value="ABC_UvrA_I"/>
    <property type="match status" value="1"/>
</dbReference>
<sequence length="962" mass="106199">MSSIKITGAREHNLKNISLEIPREKLVVITGLSGSGKSSLAFDTIYAEGQRRYVESLSAYARQFLGQLEKPDVDSIEGLSPAISIEQKTTARNPRSTVGTVTEIYDYLRLLFARLGEPHCPECGARLEAQSIDTMVAHVNGIFERMPSAKSVRTQILSPIARSKKGEFKDVFERIQREGFVRVRVNGRMHSLDEPIELKKNLKHDIDIVVDRLVLEPGTLASQRTHLAGSLELALKQATGGGQASILFEADNGQTVEENFSAKLYCSACDLSFPEITHRLFSFNSPDGACENCSGLGHMLEFHPDRLIVSDKQTVRDGLGEGLGFGGDGYWFKASIDALRKKVPFDPDTPWNKLPKKIIDLLLYGDKSLKLNYEWKGGDSTYQFSRGYEGIIPNLHRRYMQTQSESMRQKMEQYMEHMPCPVCKGKRLKPVALAVKLKGKNIAETTAMTLEGAYDYFKKISFNKTETEIAKQAMKEIFDRLGFLNSVGVGYLTLDRIAGSLSGGEAQRIRLATQIGSALMGVLYVLDEPSIGLHQSDNAKLIATLKGLRDLGNTIVVVEHDEETMQESDYIVDMGPGAGRHGGQVVFAGTYAQLKKAKNSLTADYLTGKRTIEKPKERRRPGKETIRITGAKENNLKDIDVDFPLSVLTVVTGLSGSGKSSLVNEILFKGINKKLNGSQELPGKHKAIHGIEHIDKIINIDQSPIGRTPRSNAATYTGAFAPIRDMFAALPASQMRGYKAGRFSFNVEGGRCEACTGDGVKKIEMHFLSDVYVRCEVCQGRRYNQETLEVRFKGKNIFEVLDMPVEEAVEFFAAIPPVHSKLKALFDVGLGYIKLGQAATTLSGGEAQRVKLATELSRRSTGKTLYILDEPTTGLHFEDIRLLMNILQRFVDEGNTVVVIEHNMDVIKCADYLIDMGPEGGVKGGQVIATGTPEEIAAQKASLTGQFLKKWLDAPAAKVTRK</sequence>
<keyword evidence="10 17" id="KW-0067">ATP-binding</keyword>
<dbReference type="Gene3D" id="1.10.8.280">
    <property type="entry name" value="ABC transporter ATPase domain-like"/>
    <property type="match status" value="1"/>
</dbReference>
<dbReference type="InterPro" id="IPR017871">
    <property type="entry name" value="ABC_transporter-like_CS"/>
</dbReference>
<dbReference type="KEGG" id="tpx:Turpa_0588"/>
<dbReference type="GO" id="GO:0008270">
    <property type="term" value="F:zinc ion binding"/>
    <property type="evidence" value="ECO:0007669"/>
    <property type="project" value="UniProtKB-UniRule"/>
</dbReference>
<dbReference type="STRING" id="869212.Turpa_0588"/>
<proteinExistence type="inferred from homology"/>
<dbReference type="InterPro" id="IPR041552">
    <property type="entry name" value="UvrA_DNA-bd"/>
</dbReference>
<dbReference type="EMBL" id="CP002959">
    <property type="protein sequence ID" value="AFM11240.1"/>
    <property type="molecule type" value="Genomic_DNA"/>
</dbReference>
<keyword evidence="4 17" id="KW-0677">Repeat</keyword>
<dbReference type="PANTHER" id="PTHR43152">
    <property type="entry name" value="UVRABC SYSTEM PROTEIN A"/>
    <property type="match status" value="1"/>
</dbReference>
<dbReference type="GO" id="GO:0009432">
    <property type="term" value="P:SOS response"/>
    <property type="evidence" value="ECO:0007669"/>
    <property type="project" value="UniProtKB-UniRule"/>
</dbReference>
<dbReference type="Proteomes" id="UP000006048">
    <property type="component" value="Chromosome"/>
</dbReference>
<dbReference type="PANTHER" id="PTHR43152:SF3">
    <property type="entry name" value="UVRABC SYSTEM PROTEIN A"/>
    <property type="match status" value="1"/>
</dbReference>
<feature type="binding site" evidence="17">
    <location>
        <begin position="31"/>
        <end position="38"/>
    </location>
    <ligand>
        <name>ATP</name>
        <dbReference type="ChEBI" id="CHEBI:30616"/>
    </ligand>
</feature>
<comment type="function">
    <text evidence="17">The UvrABC repair system catalyzes the recognition and processing of DNA lesions. UvrA is an ATPase and a DNA-binding protein. A damage recognition complex composed of 2 UvrA and 2 UvrB subunits scans DNA for abnormalities. When the presence of a lesion has been verified by UvrB, the UvrA molecules dissociate.</text>
</comment>
<feature type="zinc finger region" description="C4-type" evidence="17">
    <location>
        <begin position="752"/>
        <end position="778"/>
    </location>
</feature>
<keyword evidence="11 17" id="KW-0267">Excision nuclease</keyword>
<dbReference type="CDD" id="cd03271">
    <property type="entry name" value="ABC_UvrA_II"/>
    <property type="match status" value="1"/>
</dbReference>
<evidence type="ECO:0000256" key="13">
    <source>
        <dbReference type="ARBA" id="ARBA00023204"/>
    </source>
</evidence>
<evidence type="ECO:0000256" key="10">
    <source>
        <dbReference type="ARBA" id="ARBA00022840"/>
    </source>
</evidence>
<evidence type="ECO:0000256" key="11">
    <source>
        <dbReference type="ARBA" id="ARBA00022881"/>
    </source>
</evidence>
<evidence type="ECO:0000256" key="17">
    <source>
        <dbReference type="HAMAP-Rule" id="MF_00205"/>
    </source>
</evidence>
<dbReference type="GO" id="GO:0009380">
    <property type="term" value="C:excinuclease repair complex"/>
    <property type="evidence" value="ECO:0007669"/>
    <property type="project" value="InterPro"/>
</dbReference>
<gene>
    <name evidence="17" type="primary">uvrA</name>
    <name evidence="19" type="ordered locus">Turpa_0588</name>
</gene>
<organism evidence="19 20">
    <name type="scientific">Turneriella parva (strain ATCC BAA-1111 / DSM 21527 / NCTC 11395 / H)</name>
    <name type="common">Leptospira parva</name>
    <dbReference type="NCBI Taxonomy" id="869212"/>
    <lineage>
        <taxon>Bacteria</taxon>
        <taxon>Pseudomonadati</taxon>
        <taxon>Spirochaetota</taxon>
        <taxon>Spirochaetia</taxon>
        <taxon>Leptospirales</taxon>
        <taxon>Leptospiraceae</taxon>
        <taxon>Turneriella</taxon>
    </lineage>
</organism>
<dbReference type="NCBIfam" id="TIGR00630">
    <property type="entry name" value="uvra"/>
    <property type="match status" value="1"/>
</dbReference>
<feature type="binding site" evidence="17">
    <location>
        <begin position="653"/>
        <end position="660"/>
    </location>
    <ligand>
        <name>ATP</name>
        <dbReference type="ChEBI" id="CHEBI:30616"/>
    </ligand>
</feature>
<evidence type="ECO:0000256" key="3">
    <source>
        <dbReference type="ARBA" id="ARBA00022723"/>
    </source>
</evidence>
<evidence type="ECO:0000256" key="6">
    <source>
        <dbReference type="ARBA" id="ARBA00022763"/>
    </source>
</evidence>
<dbReference type="InterPro" id="IPR013815">
    <property type="entry name" value="ATP_grasp_subdomain_1"/>
</dbReference>
<dbReference type="Gene3D" id="1.20.1580.10">
    <property type="entry name" value="ABC transporter ATPase like domain"/>
    <property type="match status" value="2"/>
</dbReference>
<evidence type="ECO:0000256" key="5">
    <source>
        <dbReference type="ARBA" id="ARBA00022741"/>
    </source>
</evidence>
<dbReference type="PROSITE" id="PS50893">
    <property type="entry name" value="ABC_TRANSPORTER_2"/>
    <property type="match status" value="1"/>
</dbReference>
<dbReference type="InterPro" id="IPR004602">
    <property type="entry name" value="UvrA"/>
</dbReference>
<keyword evidence="12 17" id="KW-0238">DNA-binding</keyword>
<dbReference type="HAMAP" id="MF_00205">
    <property type="entry name" value="UvrA"/>
    <property type="match status" value="1"/>
</dbReference>
<dbReference type="GO" id="GO:0009381">
    <property type="term" value="F:excinuclease ABC activity"/>
    <property type="evidence" value="ECO:0007669"/>
    <property type="project" value="UniProtKB-UniRule"/>
</dbReference>
<evidence type="ECO:0000256" key="15">
    <source>
        <dbReference type="ARBA" id="ARBA00039316"/>
    </source>
</evidence>
<dbReference type="Gene3D" id="3.30.1490.20">
    <property type="entry name" value="ATP-grasp fold, A domain"/>
    <property type="match status" value="1"/>
</dbReference>
<dbReference type="AlphaFoldDB" id="I4B1T3"/>
<reference evidence="19 20" key="1">
    <citation type="submission" date="2012-06" db="EMBL/GenBank/DDBJ databases">
        <title>The complete chromosome of genome of Turneriella parva DSM 21527.</title>
        <authorList>
            <consortium name="US DOE Joint Genome Institute (JGI-PGF)"/>
            <person name="Lucas S."/>
            <person name="Han J."/>
            <person name="Lapidus A."/>
            <person name="Bruce D."/>
            <person name="Goodwin L."/>
            <person name="Pitluck S."/>
            <person name="Peters L."/>
            <person name="Kyrpides N."/>
            <person name="Mavromatis K."/>
            <person name="Ivanova N."/>
            <person name="Mikhailova N."/>
            <person name="Chertkov O."/>
            <person name="Detter J.C."/>
            <person name="Tapia R."/>
            <person name="Han C."/>
            <person name="Land M."/>
            <person name="Hauser L."/>
            <person name="Markowitz V."/>
            <person name="Cheng J.-F."/>
            <person name="Hugenholtz P."/>
            <person name="Woyke T."/>
            <person name="Wu D."/>
            <person name="Gronow S."/>
            <person name="Wellnitz S."/>
            <person name="Brambilla E."/>
            <person name="Klenk H.-P."/>
            <person name="Eisen J.A."/>
        </authorList>
    </citation>
    <scope>NUCLEOTIDE SEQUENCE [LARGE SCALE GENOMIC DNA]</scope>
    <source>
        <strain evidence="20">ATCC BAA-1111 / DSM 21527 / NCTC 11395 / H</strain>
    </source>
</reference>
<keyword evidence="17" id="KW-0742">SOS response</keyword>
<dbReference type="GO" id="GO:0003677">
    <property type="term" value="F:DNA binding"/>
    <property type="evidence" value="ECO:0007669"/>
    <property type="project" value="UniProtKB-UniRule"/>
</dbReference>
<keyword evidence="7 17" id="KW-0228">DNA excision</keyword>
<keyword evidence="9 17" id="KW-0862">Zinc</keyword>
<accession>I4B1T3</accession>
<evidence type="ECO:0000256" key="12">
    <source>
        <dbReference type="ARBA" id="ARBA00023125"/>
    </source>
</evidence>
<dbReference type="FunFam" id="3.40.50.300:FF:000028">
    <property type="entry name" value="UvrABC system protein A"/>
    <property type="match status" value="1"/>
</dbReference>
<keyword evidence="13 17" id="KW-0234">DNA repair</keyword>
<evidence type="ECO:0000256" key="14">
    <source>
        <dbReference type="ARBA" id="ARBA00038000"/>
    </source>
</evidence>
<dbReference type="PATRIC" id="fig|869212.3.peg.563"/>
<evidence type="ECO:0000256" key="7">
    <source>
        <dbReference type="ARBA" id="ARBA00022769"/>
    </source>
</evidence>
<keyword evidence="3 17" id="KW-0479">Metal-binding</keyword>